<dbReference type="SUPFAM" id="SSF55729">
    <property type="entry name" value="Acyl-CoA N-acyltransferases (Nat)"/>
    <property type="match status" value="1"/>
</dbReference>
<accession>A0A2I0QVT2</accession>
<dbReference type="Pfam" id="PF00583">
    <property type="entry name" value="Acetyltransf_1"/>
    <property type="match status" value="1"/>
</dbReference>
<protein>
    <submittedName>
        <fullName evidence="2">GNAT family N-acetyltransferase</fullName>
    </submittedName>
</protein>
<reference evidence="2 3" key="1">
    <citation type="submission" date="2017-06" db="EMBL/GenBank/DDBJ databases">
        <title>the draft geome sequence of Illustriluteabacillus marina B3227.</title>
        <authorList>
            <person name="He R.-H."/>
            <person name="Du Z.-J."/>
        </authorList>
    </citation>
    <scope>NUCLEOTIDE SEQUENCE [LARGE SCALE GENOMIC DNA]</scope>
    <source>
        <strain evidence="2 3">B3227</strain>
    </source>
</reference>
<dbReference type="CDD" id="cd04301">
    <property type="entry name" value="NAT_SF"/>
    <property type="match status" value="1"/>
</dbReference>
<dbReference type="EMBL" id="PJNH01000001">
    <property type="protein sequence ID" value="PKR78436.1"/>
    <property type="molecule type" value="Genomic_DNA"/>
</dbReference>
<dbReference type="RefSeq" id="WP_101330180.1">
    <property type="nucleotide sequence ID" value="NZ_PJNH01000001.1"/>
</dbReference>
<dbReference type="GO" id="GO:0016747">
    <property type="term" value="F:acyltransferase activity, transferring groups other than amino-acyl groups"/>
    <property type="evidence" value="ECO:0007669"/>
    <property type="project" value="InterPro"/>
</dbReference>
<dbReference type="Gene3D" id="3.40.630.30">
    <property type="match status" value="1"/>
</dbReference>
<dbReference type="OrthoDB" id="5292888at2"/>
<keyword evidence="2" id="KW-0808">Transferase</keyword>
<comment type="caution">
    <text evidence="2">The sequence shown here is derived from an EMBL/GenBank/DDBJ whole genome shotgun (WGS) entry which is preliminary data.</text>
</comment>
<dbReference type="PROSITE" id="PS51186">
    <property type="entry name" value="GNAT"/>
    <property type="match status" value="1"/>
</dbReference>
<name>A0A2I0QVT2_9BACI</name>
<evidence type="ECO:0000313" key="3">
    <source>
        <dbReference type="Proteomes" id="UP000243524"/>
    </source>
</evidence>
<proteinExistence type="predicted"/>
<dbReference type="InterPro" id="IPR000182">
    <property type="entry name" value="GNAT_dom"/>
</dbReference>
<keyword evidence="3" id="KW-1185">Reference proteome</keyword>
<sequence>MGDFKIRKASKSDAYGIAYVHIKSWQSTYKDLVSQEFLLSMDQGERTERWKNILEAGESHLYVALNVNDEIVGFVSGAKEREGKYEADGELYAIYILENYQGKGIGKALTKRLMNLLKEDGFRSMLVWVLKDNSATYFYERMGGKCVDKEVITIAADEFEEVAYELLL</sequence>
<evidence type="ECO:0000313" key="2">
    <source>
        <dbReference type="EMBL" id="PKR78436.1"/>
    </source>
</evidence>
<dbReference type="PANTHER" id="PTHR43617:SF30">
    <property type="entry name" value="HISTONE ACETYLTRANSFERASE"/>
    <property type="match status" value="1"/>
</dbReference>
<organism evidence="2 3">
    <name type="scientific">Halalkalibacillus sediminis</name>
    <dbReference type="NCBI Taxonomy" id="2018042"/>
    <lineage>
        <taxon>Bacteria</taxon>
        <taxon>Bacillati</taxon>
        <taxon>Bacillota</taxon>
        <taxon>Bacilli</taxon>
        <taxon>Bacillales</taxon>
        <taxon>Bacillaceae</taxon>
        <taxon>Halalkalibacillus</taxon>
    </lineage>
</organism>
<evidence type="ECO:0000259" key="1">
    <source>
        <dbReference type="PROSITE" id="PS51186"/>
    </source>
</evidence>
<dbReference type="InterPro" id="IPR050276">
    <property type="entry name" value="MshD_Acetyltransferase"/>
</dbReference>
<dbReference type="InterPro" id="IPR016181">
    <property type="entry name" value="Acyl_CoA_acyltransferase"/>
</dbReference>
<dbReference type="Proteomes" id="UP000243524">
    <property type="component" value="Unassembled WGS sequence"/>
</dbReference>
<dbReference type="PANTHER" id="PTHR43617">
    <property type="entry name" value="L-AMINO ACID N-ACETYLTRANSFERASE"/>
    <property type="match status" value="1"/>
</dbReference>
<gene>
    <name evidence="2" type="ORF">CEY16_01375</name>
</gene>
<feature type="domain" description="N-acetyltransferase" evidence="1">
    <location>
        <begin position="4"/>
        <end position="168"/>
    </location>
</feature>
<dbReference type="AlphaFoldDB" id="A0A2I0QVT2"/>